<dbReference type="InterPro" id="IPR038109">
    <property type="entry name" value="DNA_bind_recomb_sf"/>
</dbReference>
<dbReference type="Pfam" id="PF07508">
    <property type="entry name" value="Recombinase"/>
    <property type="match status" value="1"/>
</dbReference>
<dbReference type="PROSITE" id="PS51736">
    <property type="entry name" value="RECOMBINASES_3"/>
    <property type="match status" value="1"/>
</dbReference>
<dbReference type="InterPro" id="IPR011109">
    <property type="entry name" value="DNA_bind_recombinase_dom"/>
</dbReference>
<dbReference type="InterPro" id="IPR006119">
    <property type="entry name" value="Resolv_N"/>
</dbReference>
<dbReference type="PANTHER" id="PTHR30461">
    <property type="entry name" value="DNA-INVERTASE FROM LAMBDOID PROPHAGE"/>
    <property type="match status" value="1"/>
</dbReference>
<sequence length="695" mass="78332">MKPSDLPQSVVERRAVVYVRQSTGVQVHDNQESLRRQYDLAELARSYGFRDVVTIDTDLGRSASGTTERPGFQALVAQVCEGGVGAIFCLEASRLARNGRDWHHLLELCGLVGSRVIDAEGVYDPSHPDDRLLLGLKGTMSEFELTVMRQRLVEGAVSKARRGELRVAVPVGYVWSKETGLDLDPDRRVQEAVRTVFRFFSRLGSARQVLLAMCRDHILFPRPEDPKRPGRVEWRAPAYRNIIAILQSPFYAGAYVYGKSEHRTRLVDGRLHTTYGHERPMDKWTVLLREHHRGYITWARFEQNQQCLARNAFRKAAGGAKSGRGGRALLSRLLRCRRCGRMLGVTYVGRSPGVARYACRVGHTMHGLQPCITFGAPRPDLAVGRELLAAVEPLAIDAAIQAEQRARQGMSERRRALELERQQAAYEVRLAARRYEAVDPDNRLVAAELEARWNTALAHLHDCDARLAADVTEPGAVPDRATLLRLAGDLTAAWNAPTTTMAMKQRLVHALIEEIVADVDEATREVVLLIHWRGGQHSELRVRKPASGEHNRRAPEQADQVIRSMATRWSDEHIAATLNRMGLRTGQNNFWNARNVQSYRRTAGIAAYQSAHKDGRCLTMHEAARVLKVTDHVIRKLIRQGTLPAHQVVKDAPWQIMFDDLRSPAVLEALSRRRVLYRRPCREVRGGKRRTITTT</sequence>
<dbReference type="CDD" id="cd00338">
    <property type="entry name" value="Ser_Recombinase"/>
    <property type="match status" value="1"/>
</dbReference>
<organism evidence="3 4">
    <name type="scientific">Sorangium cellulosum</name>
    <name type="common">Polyangium cellulosum</name>
    <dbReference type="NCBI Taxonomy" id="56"/>
    <lineage>
        <taxon>Bacteria</taxon>
        <taxon>Pseudomonadati</taxon>
        <taxon>Myxococcota</taxon>
        <taxon>Polyangia</taxon>
        <taxon>Polyangiales</taxon>
        <taxon>Polyangiaceae</taxon>
        <taxon>Sorangium</taxon>
    </lineage>
</organism>
<evidence type="ECO:0000259" key="1">
    <source>
        <dbReference type="PROSITE" id="PS51736"/>
    </source>
</evidence>
<dbReference type="Proteomes" id="UP000295497">
    <property type="component" value="Chromosome"/>
</dbReference>
<dbReference type="Gene3D" id="3.40.50.1390">
    <property type="entry name" value="Resolvase, N-terminal catalytic domain"/>
    <property type="match status" value="1"/>
</dbReference>
<dbReference type="GO" id="GO:0000150">
    <property type="term" value="F:DNA strand exchange activity"/>
    <property type="evidence" value="ECO:0007669"/>
    <property type="project" value="InterPro"/>
</dbReference>
<evidence type="ECO:0000313" key="3">
    <source>
        <dbReference type="EMBL" id="AUX30739.1"/>
    </source>
</evidence>
<gene>
    <name evidence="3" type="ORF">SOCE836_028500</name>
</gene>
<dbReference type="Pfam" id="PF00239">
    <property type="entry name" value="Resolvase"/>
    <property type="match status" value="1"/>
</dbReference>
<dbReference type="InterPro" id="IPR050639">
    <property type="entry name" value="SSR_resolvase"/>
</dbReference>
<dbReference type="Gene3D" id="3.90.1750.20">
    <property type="entry name" value="Putative Large Serine Recombinase, Chain B, Domain 2"/>
    <property type="match status" value="1"/>
</dbReference>
<protein>
    <submittedName>
        <fullName evidence="3">Serine recombinase</fullName>
    </submittedName>
</protein>
<dbReference type="SMART" id="SM00857">
    <property type="entry name" value="Resolvase"/>
    <property type="match status" value="1"/>
</dbReference>
<accession>A0A4P2QL26</accession>
<evidence type="ECO:0000259" key="2">
    <source>
        <dbReference type="PROSITE" id="PS51737"/>
    </source>
</evidence>
<dbReference type="RefSeq" id="WP_129574647.1">
    <property type="nucleotide sequence ID" value="NZ_CP012672.1"/>
</dbReference>
<reference evidence="3 4" key="1">
    <citation type="submission" date="2015-09" db="EMBL/GenBank/DDBJ databases">
        <title>Sorangium comparison.</title>
        <authorList>
            <person name="Zaburannyi N."/>
            <person name="Bunk B."/>
            <person name="Overmann J."/>
            <person name="Mueller R."/>
        </authorList>
    </citation>
    <scope>NUCLEOTIDE SEQUENCE [LARGE SCALE GENOMIC DNA]</scope>
    <source>
        <strain evidence="3 4">So ce836</strain>
    </source>
</reference>
<dbReference type="PANTHER" id="PTHR30461:SF23">
    <property type="entry name" value="DNA RECOMBINASE-RELATED"/>
    <property type="match status" value="1"/>
</dbReference>
<dbReference type="PROSITE" id="PS51737">
    <property type="entry name" value="RECOMBINASE_DNA_BIND"/>
    <property type="match status" value="1"/>
</dbReference>
<dbReference type="EMBL" id="CP012672">
    <property type="protein sequence ID" value="AUX30739.1"/>
    <property type="molecule type" value="Genomic_DNA"/>
</dbReference>
<dbReference type="SUPFAM" id="SSF53041">
    <property type="entry name" value="Resolvase-like"/>
    <property type="match status" value="1"/>
</dbReference>
<name>A0A4P2QL26_SORCE</name>
<dbReference type="InterPro" id="IPR036162">
    <property type="entry name" value="Resolvase-like_N_sf"/>
</dbReference>
<proteinExistence type="predicted"/>
<dbReference type="AlphaFoldDB" id="A0A4P2QL26"/>
<feature type="domain" description="Resolvase/invertase-type recombinase catalytic" evidence="1">
    <location>
        <begin position="14"/>
        <end position="163"/>
    </location>
</feature>
<dbReference type="GO" id="GO:0003677">
    <property type="term" value="F:DNA binding"/>
    <property type="evidence" value="ECO:0007669"/>
    <property type="project" value="InterPro"/>
</dbReference>
<evidence type="ECO:0000313" key="4">
    <source>
        <dbReference type="Proteomes" id="UP000295497"/>
    </source>
</evidence>
<feature type="domain" description="Recombinase" evidence="2">
    <location>
        <begin position="170"/>
        <end position="314"/>
    </location>
</feature>